<dbReference type="Proteomes" id="UP001057402">
    <property type="component" value="Chromosome 4"/>
</dbReference>
<sequence length="145" mass="16478">MKKREVITEREPKIQTEVKEMRKVFYCDLCNKQYKLAMELEAHLSSYDHNHRKRFKEMREIHGASRRDEPADAHKQKLQQQDDPGLPEAPSATKNVTTLADQDQRKALKFGFSTKGGTSKNSSIGAAEKPNVNVASVFGNDSDDE</sequence>
<reference evidence="2" key="1">
    <citation type="journal article" date="2023" name="Front. Plant Sci.">
        <title>Chromosomal-level genome assembly of Melastoma candidum provides insights into trichome evolution.</title>
        <authorList>
            <person name="Zhong Y."/>
            <person name="Wu W."/>
            <person name="Sun C."/>
            <person name="Zou P."/>
            <person name="Liu Y."/>
            <person name="Dai S."/>
            <person name="Zhou R."/>
        </authorList>
    </citation>
    <scope>NUCLEOTIDE SEQUENCE [LARGE SCALE GENOMIC DNA]</scope>
</reference>
<name>A0ACB9RGC8_9MYRT</name>
<dbReference type="EMBL" id="CM042883">
    <property type="protein sequence ID" value="KAI4378087.1"/>
    <property type="molecule type" value="Genomic_DNA"/>
</dbReference>
<accession>A0ACB9RGC8</accession>
<keyword evidence="2" id="KW-1185">Reference proteome</keyword>
<proteinExistence type="predicted"/>
<comment type="caution">
    <text evidence="1">The sequence shown here is derived from an EMBL/GenBank/DDBJ whole genome shotgun (WGS) entry which is preliminary data.</text>
</comment>
<gene>
    <name evidence="1" type="ORF">MLD38_015622</name>
</gene>
<organism evidence="1 2">
    <name type="scientific">Melastoma candidum</name>
    <dbReference type="NCBI Taxonomy" id="119954"/>
    <lineage>
        <taxon>Eukaryota</taxon>
        <taxon>Viridiplantae</taxon>
        <taxon>Streptophyta</taxon>
        <taxon>Embryophyta</taxon>
        <taxon>Tracheophyta</taxon>
        <taxon>Spermatophyta</taxon>
        <taxon>Magnoliopsida</taxon>
        <taxon>eudicotyledons</taxon>
        <taxon>Gunneridae</taxon>
        <taxon>Pentapetalae</taxon>
        <taxon>rosids</taxon>
        <taxon>malvids</taxon>
        <taxon>Myrtales</taxon>
        <taxon>Melastomataceae</taxon>
        <taxon>Melastomatoideae</taxon>
        <taxon>Melastomateae</taxon>
        <taxon>Melastoma</taxon>
    </lineage>
</organism>
<evidence type="ECO:0000313" key="2">
    <source>
        <dbReference type="Proteomes" id="UP001057402"/>
    </source>
</evidence>
<protein>
    <submittedName>
        <fullName evidence="1">Uncharacterized protein</fullName>
    </submittedName>
</protein>
<evidence type="ECO:0000313" key="1">
    <source>
        <dbReference type="EMBL" id="KAI4378087.1"/>
    </source>
</evidence>